<keyword evidence="2" id="KW-1185">Reference proteome</keyword>
<evidence type="ECO:0000313" key="1">
    <source>
        <dbReference type="EMBL" id="CAJ1067080.1"/>
    </source>
</evidence>
<sequence length="113" mass="12003">MNLHAKASSDSMEPRARILCVRPWKSGAAGRPPSPPFFFSSTHSGRVAFFSAVTPKALGISSSSLPQLMGSGLVPMLRSCSRVTRSSSIAGGERVLTLPGSWLDLETEAGREK</sequence>
<dbReference type="AlphaFoldDB" id="A0AAV1G1M0"/>
<dbReference type="EMBL" id="OY660874">
    <property type="protein sequence ID" value="CAJ1067080.1"/>
    <property type="molecule type" value="Genomic_DNA"/>
</dbReference>
<dbReference type="Proteomes" id="UP001178508">
    <property type="component" value="Chromosome 11"/>
</dbReference>
<reference evidence="1" key="1">
    <citation type="submission" date="2023-08" db="EMBL/GenBank/DDBJ databases">
        <authorList>
            <person name="Alioto T."/>
            <person name="Alioto T."/>
            <person name="Gomez Garrido J."/>
        </authorList>
    </citation>
    <scope>NUCLEOTIDE SEQUENCE</scope>
</reference>
<gene>
    <name evidence="1" type="ORF">XNOV1_A035340</name>
</gene>
<organism evidence="1 2">
    <name type="scientific">Xyrichtys novacula</name>
    <name type="common">Pearly razorfish</name>
    <name type="synonym">Hemipteronotus novacula</name>
    <dbReference type="NCBI Taxonomy" id="13765"/>
    <lineage>
        <taxon>Eukaryota</taxon>
        <taxon>Metazoa</taxon>
        <taxon>Chordata</taxon>
        <taxon>Craniata</taxon>
        <taxon>Vertebrata</taxon>
        <taxon>Euteleostomi</taxon>
        <taxon>Actinopterygii</taxon>
        <taxon>Neopterygii</taxon>
        <taxon>Teleostei</taxon>
        <taxon>Neoteleostei</taxon>
        <taxon>Acanthomorphata</taxon>
        <taxon>Eupercaria</taxon>
        <taxon>Labriformes</taxon>
        <taxon>Labridae</taxon>
        <taxon>Xyrichtys</taxon>
    </lineage>
</organism>
<name>A0AAV1G1M0_XYRNO</name>
<evidence type="ECO:0000313" key="2">
    <source>
        <dbReference type="Proteomes" id="UP001178508"/>
    </source>
</evidence>
<accession>A0AAV1G1M0</accession>
<proteinExistence type="predicted"/>
<protein>
    <submittedName>
        <fullName evidence="1">Uncharacterized protein</fullName>
    </submittedName>
</protein>